<protein>
    <submittedName>
        <fullName evidence="10">MFS transporter</fullName>
    </submittedName>
</protein>
<keyword evidence="4" id="KW-1003">Cell membrane</keyword>
<evidence type="ECO:0000259" key="9">
    <source>
        <dbReference type="PROSITE" id="PS50850"/>
    </source>
</evidence>
<dbReference type="Proteomes" id="UP001596143">
    <property type="component" value="Unassembled WGS sequence"/>
</dbReference>
<reference evidence="11" key="1">
    <citation type="journal article" date="2019" name="Int. J. Syst. Evol. Microbiol.">
        <title>The Global Catalogue of Microorganisms (GCM) 10K type strain sequencing project: providing services to taxonomists for standard genome sequencing and annotation.</title>
        <authorList>
            <consortium name="The Broad Institute Genomics Platform"/>
            <consortium name="The Broad Institute Genome Sequencing Center for Infectious Disease"/>
            <person name="Wu L."/>
            <person name="Ma J."/>
        </authorList>
    </citation>
    <scope>NUCLEOTIDE SEQUENCE [LARGE SCALE GENOMIC DNA]</scope>
    <source>
        <strain evidence="11">CGMCC 1.15790</strain>
    </source>
</reference>
<proteinExistence type="inferred from homology"/>
<feature type="transmembrane region" description="Helical" evidence="8">
    <location>
        <begin position="12"/>
        <end position="29"/>
    </location>
</feature>
<organism evidence="10 11">
    <name type="scientific">Aliibacillus thermotolerans</name>
    <dbReference type="NCBI Taxonomy" id="1834418"/>
    <lineage>
        <taxon>Bacteria</taxon>
        <taxon>Bacillati</taxon>
        <taxon>Bacillota</taxon>
        <taxon>Bacilli</taxon>
        <taxon>Bacillales</taxon>
        <taxon>Bacillaceae</taxon>
        <taxon>Aliibacillus</taxon>
    </lineage>
</organism>
<dbReference type="SUPFAM" id="SSF103473">
    <property type="entry name" value="MFS general substrate transporter"/>
    <property type="match status" value="1"/>
</dbReference>
<evidence type="ECO:0000256" key="4">
    <source>
        <dbReference type="ARBA" id="ARBA00022475"/>
    </source>
</evidence>
<sequence length="397" mass="44009">MITRQTRDFWKATIALGSASILMFANIYFPQPLLPLFTKEFNISETTAALTISVSLFVLGISFFIYTSLSDAYGRRNIIFIAMILGMIGTVAISISPTFEVLLIARIFQAIALAGIPVAAMAYISEEFDMKAMAIAVGIYISCNSFGGMGGRVLSGVLTDVFNWRTAFFLMAVVSAIIFILVYLLLPPSRRFQPRPFHLKTVIQDNKGHLINPVMLYAYIIGGLHFFVFIGVFNFITYYLSGEPFSVSTSVLGGLFLTYAAGTISSSLAGKASQRWKQTTCMFIGILCMVVSLTFTLIPSFIVIIFSLLLLSFGFFFVHSSSSAWVTRHAMEAKASASGLYLTSYYIGGSIGSIYYGFLWPMYKWPGVIIGSLFILLITSIFTFLLFRIEKREKVLL</sequence>
<dbReference type="PROSITE" id="PS50850">
    <property type="entry name" value="MFS"/>
    <property type="match status" value="1"/>
</dbReference>
<dbReference type="InterPro" id="IPR011701">
    <property type="entry name" value="MFS"/>
</dbReference>
<dbReference type="EMBL" id="JBHSPF010000015">
    <property type="protein sequence ID" value="MFC5627967.1"/>
    <property type="molecule type" value="Genomic_DNA"/>
</dbReference>
<evidence type="ECO:0000256" key="7">
    <source>
        <dbReference type="ARBA" id="ARBA00023136"/>
    </source>
</evidence>
<feature type="transmembrane region" description="Helical" evidence="8">
    <location>
        <begin position="281"/>
        <end position="298"/>
    </location>
</feature>
<feature type="transmembrane region" description="Helical" evidence="8">
    <location>
        <begin position="216"/>
        <end position="239"/>
    </location>
</feature>
<dbReference type="PANTHER" id="PTHR43271">
    <property type="entry name" value="BLL2771 PROTEIN"/>
    <property type="match status" value="1"/>
</dbReference>
<dbReference type="PANTHER" id="PTHR43271:SF1">
    <property type="entry name" value="INNER MEMBRANE TRANSPORT PROTEIN YNFM"/>
    <property type="match status" value="1"/>
</dbReference>
<feature type="transmembrane region" description="Helical" evidence="8">
    <location>
        <begin position="103"/>
        <end position="125"/>
    </location>
</feature>
<evidence type="ECO:0000256" key="3">
    <source>
        <dbReference type="ARBA" id="ARBA00022448"/>
    </source>
</evidence>
<dbReference type="InterPro" id="IPR020846">
    <property type="entry name" value="MFS_dom"/>
</dbReference>
<keyword evidence="11" id="KW-1185">Reference proteome</keyword>
<keyword evidence="3" id="KW-0813">Transport</keyword>
<evidence type="ECO:0000313" key="10">
    <source>
        <dbReference type="EMBL" id="MFC5627967.1"/>
    </source>
</evidence>
<feature type="transmembrane region" description="Helical" evidence="8">
    <location>
        <begin position="132"/>
        <end position="154"/>
    </location>
</feature>
<gene>
    <name evidence="10" type="ORF">ACFPTR_03550</name>
</gene>
<keyword evidence="6 8" id="KW-1133">Transmembrane helix</keyword>
<feature type="transmembrane region" description="Helical" evidence="8">
    <location>
        <begin position="49"/>
        <end position="66"/>
    </location>
</feature>
<feature type="transmembrane region" description="Helical" evidence="8">
    <location>
        <begin position="166"/>
        <end position="186"/>
    </location>
</feature>
<feature type="domain" description="Major facilitator superfamily (MFS) profile" evidence="9">
    <location>
        <begin position="12"/>
        <end position="391"/>
    </location>
</feature>
<evidence type="ECO:0000256" key="1">
    <source>
        <dbReference type="ARBA" id="ARBA00004651"/>
    </source>
</evidence>
<evidence type="ECO:0000256" key="5">
    <source>
        <dbReference type="ARBA" id="ARBA00022692"/>
    </source>
</evidence>
<feature type="transmembrane region" description="Helical" evidence="8">
    <location>
        <begin position="365"/>
        <end position="387"/>
    </location>
</feature>
<dbReference type="RefSeq" id="WP_270896110.1">
    <property type="nucleotide sequence ID" value="NZ_JBHSPF010000015.1"/>
</dbReference>
<dbReference type="CDD" id="cd17324">
    <property type="entry name" value="MFS_NepI_like"/>
    <property type="match status" value="1"/>
</dbReference>
<dbReference type="Gene3D" id="1.20.1250.20">
    <property type="entry name" value="MFS general substrate transporter like domains"/>
    <property type="match status" value="1"/>
</dbReference>
<evidence type="ECO:0000313" key="11">
    <source>
        <dbReference type="Proteomes" id="UP001596143"/>
    </source>
</evidence>
<keyword evidence="5 8" id="KW-0812">Transmembrane</keyword>
<accession>A0ABW0U3A8</accession>
<keyword evidence="7 8" id="KW-0472">Membrane</keyword>
<feature type="transmembrane region" description="Helical" evidence="8">
    <location>
        <begin position="78"/>
        <end position="97"/>
    </location>
</feature>
<evidence type="ECO:0000256" key="8">
    <source>
        <dbReference type="SAM" id="Phobius"/>
    </source>
</evidence>
<feature type="transmembrane region" description="Helical" evidence="8">
    <location>
        <begin position="339"/>
        <end position="359"/>
    </location>
</feature>
<evidence type="ECO:0000256" key="6">
    <source>
        <dbReference type="ARBA" id="ARBA00022989"/>
    </source>
</evidence>
<comment type="subcellular location">
    <subcellularLocation>
        <location evidence="1">Cell membrane</location>
        <topology evidence="1">Multi-pass membrane protein</topology>
    </subcellularLocation>
</comment>
<evidence type="ECO:0000256" key="2">
    <source>
        <dbReference type="ARBA" id="ARBA00008335"/>
    </source>
</evidence>
<comment type="caution">
    <text evidence="10">The sequence shown here is derived from an EMBL/GenBank/DDBJ whole genome shotgun (WGS) entry which is preliminary data.</text>
</comment>
<dbReference type="Pfam" id="PF07690">
    <property type="entry name" value="MFS_1"/>
    <property type="match status" value="1"/>
</dbReference>
<feature type="transmembrane region" description="Helical" evidence="8">
    <location>
        <begin position="245"/>
        <end position="269"/>
    </location>
</feature>
<dbReference type="InterPro" id="IPR036259">
    <property type="entry name" value="MFS_trans_sf"/>
</dbReference>
<feature type="transmembrane region" description="Helical" evidence="8">
    <location>
        <begin position="304"/>
        <end position="327"/>
    </location>
</feature>
<comment type="similarity">
    <text evidence="2">Belongs to the major facilitator superfamily.</text>
</comment>
<name>A0ABW0U3A8_9BACI</name>